<dbReference type="InterPro" id="IPR022684">
    <property type="entry name" value="Calpain_cysteine_protease"/>
</dbReference>
<dbReference type="GO" id="GO:0006508">
    <property type="term" value="P:proteolysis"/>
    <property type="evidence" value="ECO:0007669"/>
    <property type="project" value="InterPro"/>
</dbReference>
<evidence type="ECO:0000313" key="5">
    <source>
        <dbReference type="Proteomes" id="UP000558488"/>
    </source>
</evidence>
<dbReference type="InterPro" id="IPR038765">
    <property type="entry name" value="Papain-like_cys_pep_sf"/>
</dbReference>
<sequence>MAHTQEPLSQMPVIKFKGQDFKTLRDRCLSRGLLFEDETFPADISSIGPWLLQGKHLSSLRWERPQDLLMGKAKPHFILEGASRFDIQQGEAVLAVWPVGRSGG</sequence>
<keyword evidence="5" id="KW-1185">Reference proteome</keyword>
<proteinExistence type="inferred from homology"/>
<feature type="domain" description="Calpain catalytic" evidence="3">
    <location>
        <begin position="34"/>
        <end position="97"/>
    </location>
</feature>
<organism evidence="4 5">
    <name type="scientific">Pipistrellus kuhlii</name>
    <name type="common">Kuhl's pipistrelle</name>
    <dbReference type="NCBI Taxonomy" id="59472"/>
    <lineage>
        <taxon>Eukaryota</taxon>
        <taxon>Metazoa</taxon>
        <taxon>Chordata</taxon>
        <taxon>Craniata</taxon>
        <taxon>Vertebrata</taxon>
        <taxon>Euteleostomi</taxon>
        <taxon>Mammalia</taxon>
        <taxon>Eutheria</taxon>
        <taxon>Laurasiatheria</taxon>
        <taxon>Chiroptera</taxon>
        <taxon>Yangochiroptera</taxon>
        <taxon>Vespertilionidae</taxon>
        <taxon>Pipistrellus</taxon>
    </lineage>
</organism>
<dbReference type="Proteomes" id="UP000558488">
    <property type="component" value="Unassembled WGS sequence"/>
</dbReference>
<comment type="caution">
    <text evidence="4">The sequence shown here is derived from an EMBL/GenBank/DDBJ whole genome shotgun (WGS) entry which is preliminary data.</text>
</comment>
<dbReference type="Pfam" id="PF00648">
    <property type="entry name" value="Peptidase_C2"/>
    <property type="match status" value="1"/>
</dbReference>
<dbReference type="PROSITE" id="PS50203">
    <property type="entry name" value="CALPAIN_CAT"/>
    <property type="match status" value="1"/>
</dbReference>
<dbReference type="PANTHER" id="PTHR10183">
    <property type="entry name" value="CALPAIN"/>
    <property type="match status" value="1"/>
</dbReference>
<dbReference type="InterPro" id="IPR001300">
    <property type="entry name" value="Peptidase_C2_calpain_cat"/>
</dbReference>
<dbReference type="GO" id="GO:0005737">
    <property type="term" value="C:cytoplasm"/>
    <property type="evidence" value="ECO:0007669"/>
    <property type="project" value="TreeGrafter"/>
</dbReference>
<dbReference type="PANTHER" id="PTHR10183:SF333">
    <property type="entry name" value="CALPAIN-13"/>
    <property type="match status" value="1"/>
</dbReference>
<gene>
    <name evidence="4" type="ORF">mPipKuh1_002038</name>
</gene>
<evidence type="ECO:0000256" key="2">
    <source>
        <dbReference type="PROSITE-ProRule" id="PRU00239"/>
    </source>
</evidence>
<evidence type="ECO:0000256" key="1">
    <source>
        <dbReference type="ARBA" id="ARBA00007623"/>
    </source>
</evidence>
<dbReference type="AlphaFoldDB" id="A0A7J7VU85"/>
<dbReference type="EMBL" id="JACAGB010000013">
    <property type="protein sequence ID" value="KAF6328586.1"/>
    <property type="molecule type" value="Genomic_DNA"/>
</dbReference>
<evidence type="ECO:0000313" key="4">
    <source>
        <dbReference type="EMBL" id="KAF6328586.1"/>
    </source>
</evidence>
<evidence type="ECO:0000259" key="3">
    <source>
        <dbReference type="PROSITE" id="PS50203"/>
    </source>
</evidence>
<comment type="caution">
    <text evidence="2">Lacks conserved residue(s) required for the propagation of feature annotation.</text>
</comment>
<comment type="similarity">
    <text evidence="1">Belongs to the peptidase C2 family.</text>
</comment>
<dbReference type="SUPFAM" id="SSF54001">
    <property type="entry name" value="Cysteine proteinases"/>
    <property type="match status" value="1"/>
</dbReference>
<name>A0A7J7VU85_PIPKU</name>
<protein>
    <submittedName>
        <fullName evidence="4">Calpain 13</fullName>
    </submittedName>
</protein>
<dbReference type="GO" id="GO:0004198">
    <property type="term" value="F:calcium-dependent cysteine-type endopeptidase activity"/>
    <property type="evidence" value="ECO:0007669"/>
    <property type="project" value="InterPro"/>
</dbReference>
<accession>A0A7J7VU85</accession>
<reference evidence="4 5" key="1">
    <citation type="journal article" date="2020" name="Nature">
        <title>Six reference-quality genomes reveal evolution of bat adaptations.</title>
        <authorList>
            <person name="Jebb D."/>
            <person name="Huang Z."/>
            <person name="Pippel M."/>
            <person name="Hughes G.M."/>
            <person name="Lavrichenko K."/>
            <person name="Devanna P."/>
            <person name="Winkler S."/>
            <person name="Jermiin L.S."/>
            <person name="Skirmuntt E.C."/>
            <person name="Katzourakis A."/>
            <person name="Burkitt-Gray L."/>
            <person name="Ray D.A."/>
            <person name="Sullivan K.A.M."/>
            <person name="Roscito J.G."/>
            <person name="Kirilenko B.M."/>
            <person name="Davalos L.M."/>
            <person name="Corthals A.P."/>
            <person name="Power M.L."/>
            <person name="Jones G."/>
            <person name="Ransome R.D."/>
            <person name="Dechmann D.K.N."/>
            <person name="Locatelli A.G."/>
            <person name="Puechmaille S.J."/>
            <person name="Fedrigo O."/>
            <person name="Jarvis E.D."/>
            <person name="Hiller M."/>
            <person name="Vernes S.C."/>
            <person name="Myers E.W."/>
            <person name="Teeling E.C."/>
        </authorList>
    </citation>
    <scope>NUCLEOTIDE SEQUENCE [LARGE SCALE GENOMIC DNA]</scope>
    <source>
        <strain evidence="4">MPipKuh1</strain>
        <tissue evidence="4">Flight muscle</tissue>
    </source>
</reference>
<dbReference type="PRINTS" id="PR00704">
    <property type="entry name" value="CALPAIN"/>
</dbReference>